<keyword evidence="2 6" id="KW-0808">Transferase</keyword>
<dbReference type="InterPro" id="IPR018870">
    <property type="entry name" value="Tti2"/>
</dbReference>
<proteinExistence type="inferred from homology"/>
<keyword evidence="10" id="KW-1185">Reference proteome</keyword>
<evidence type="ECO:0000256" key="1">
    <source>
        <dbReference type="ARBA" id="ARBA00007265"/>
    </source>
</evidence>
<evidence type="ECO:0000256" key="2">
    <source>
        <dbReference type="ARBA" id="ARBA00022679"/>
    </source>
</evidence>
<gene>
    <name evidence="9" type="primary">CCA1</name>
    <name evidence="9" type="ORF">QQX98_012583</name>
</gene>
<evidence type="ECO:0000313" key="10">
    <source>
        <dbReference type="Proteomes" id="UP001498476"/>
    </source>
</evidence>
<evidence type="ECO:0000256" key="5">
    <source>
        <dbReference type="ARBA" id="ARBA00034736"/>
    </source>
</evidence>
<reference evidence="9 10" key="1">
    <citation type="journal article" date="2025" name="Microbiol. Resour. Announc.">
        <title>Draft genome sequences for Neonectria magnoliae and Neonectria punicea, canker pathogens of Liriodendron tulipifera and Acer saccharum in West Virginia.</title>
        <authorList>
            <person name="Petronek H.M."/>
            <person name="Kasson M.T."/>
            <person name="Metheny A.M."/>
            <person name="Stauder C.M."/>
            <person name="Lovett B."/>
            <person name="Lynch S.C."/>
            <person name="Garnas J.R."/>
            <person name="Kasson L.R."/>
            <person name="Stajich J.E."/>
        </authorList>
    </citation>
    <scope>NUCLEOTIDE SEQUENCE [LARGE SCALE GENOMIC DNA]</scope>
    <source>
        <strain evidence="9 10">NRRL 64653</strain>
    </source>
</reference>
<dbReference type="InterPro" id="IPR016024">
    <property type="entry name" value="ARM-type_fold"/>
</dbReference>
<feature type="domain" description="Poly A polymerase head" evidence="7">
    <location>
        <begin position="39"/>
        <end position="184"/>
    </location>
</feature>
<dbReference type="Pfam" id="PF10521">
    <property type="entry name" value="Tti2"/>
    <property type="match status" value="1"/>
</dbReference>
<dbReference type="SUPFAM" id="SSF48371">
    <property type="entry name" value="ARM repeat"/>
    <property type="match status" value="1"/>
</dbReference>
<dbReference type="Gene3D" id="1.10.3090.10">
    <property type="entry name" value="cca-adding enzyme, domain 2"/>
    <property type="match status" value="1"/>
</dbReference>
<dbReference type="Proteomes" id="UP001498476">
    <property type="component" value="Unassembled WGS sequence"/>
</dbReference>
<dbReference type="CDD" id="cd05398">
    <property type="entry name" value="NT_ClassII-CCAase"/>
    <property type="match status" value="1"/>
</dbReference>
<keyword evidence="4 6" id="KW-0694">RNA-binding</keyword>
<dbReference type="InterPro" id="IPR032828">
    <property type="entry name" value="PolyA_RNA-bd"/>
</dbReference>
<comment type="caution">
    <text evidence="9">The sequence shown here is derived from an EMBL/GenBank/DDBJ whole genome shotgun (WGS) entry which is preliminary data.</text>
</comment>
<dbReference type="PANTHER" id="PTHR13734:SF5">
    <property type="entry name" value="CCA TRNA NUCLEOTIDYLTRANSFERASE, MITOCHONDRIAL"/>
    <property type="match status" value="1"/>
</dbReference>
<keyword evidence="9" id="KW-0548">Nucleotidyltransferase</keyword>
<keyword evidence="3" id="KW-0547">Nucleotide-binding</keyword>
<dbReference type="SUPFAM" id="SSF81301">
    <property type="entry name" value="Nucleotidyltransferase"/>
    <property type="match status" value="1"/>
</dbReference>
<evidence type="ECO:0000313" key="9">
    <source>
        <dbReference type="EMBL" id="KAK7398046.1"/>
    </source>
</evidence>
<accession>A0ABR1GIS9</accession>
<dbReference type="Pfam" id="PF12627">
    <property type="entry name" value="PolyA_pol_RNAbd"/>
    <property type="match status" value="1"/>
</dbReference>
<evidence type="ECO:0000256" key="6">
    <source>
        <dbReference type="RuleBase" id="RU003953"/>
    </source>
</evidence>
<evidence type="ECO:0000259" key="7">
    <source>
        <dbReference type="Pfam" id="PF01743"/>
    </source>
</evidence>
<dbReference type="Pfam" id="PF01743">
    <property type="entry name" value="PolyA_pol"/>
    <property type="match status" value="1"/>
</dbReference>
<evidence type="ECO:0000256" key="4">
    <source>
        <dbReference type="ARBA" id="ARBA00022884"/>
    </source>
</evidence>
<comment type="similarity">
    <text evidence="5">Belongs to the TTI2 family.</text>
</comment>
<dbReference type="SUPFAM" id="SSF81891">
    <property type="entry name" value="Poly A polymerase C-terminal region-like"/>
    <property type="match status" value="1"/>
</dbReference>
<name>A0ABR1GIS9_9HYPO</name>
<dbReference type="PANTHER" id="PTHR13734">
    <property type="entry name" value="TRNA-NUCLEOTIDYLTRANSFERASE"/>
    <property type="match status" value="1"/>
</dbReference>
<dbReference type="EMBL" id="JAZAVJ010000386">
    <property type="protein sequence ID" value="KAK7398046.1"/>
    <property type="molecule type" value="Genomic_DNA"/>
</dbReference>
<dbReference type="GO" id="GO:0004810">
    <property type="term" value="F:CCA tRNA nucleotidyltransferase activity"/>
    <property type="evidence" value="ECO:0007669"/>
    <property type="project" value="UniProtKB-EC"/>
</dbReference>
<dbReference type="InterPro" id="IPR043519">
    <property type="entry name" value="NT_sf"/>
</dbReference>
<comment type="similarity">
    <text evidence="1 6">Belongs to the tRNA nucleotidyltransferase/poly(A) polymerase family.</text>
</comment>
<dbReference type="EC" id="2.7.7.72" evidence="9"/>
<sequence>MATASVQLNPREQQLRRLLLDVASSIDEAGNAGEPIVLRWAGGWVRDKLLNIESNDIDVAINAMTGVPFAQHMCDYCEKPDAITKHGIGPDDIGSLHNVARNPDKSKHLETAMVKMFGLDLDFVNLRKETYTEDSRNPQMEFGTAQEDALRRDATVNALFYNLHTDQVEDLTGGLQDMAAKRIRTPLEPFQTFMDDPLRVLRLVRFASRLQFTIDASTRQFMADPSVLEALRVKISRERVGVELEKMLKGAHPCESLQLIDKLGLYSAVFADPSRISMGTPDTSKWPIAYKCLDELIQDRMPGSIGHLLINNEDGAYYAWNLAAVCPWMDVHDQPNPKRKANAPPPVAVAAREGFKAPNKLTDIITASYRNRSEILSLKRAVCNREAFISERDRFGMAIRRWDAQVGSWRLQVLNAILVESMEILQQWSATDLKEKKDFLAEWQAFLDHLIKLDVCEAPSLKRLLDGRQLAKALGVKPGIWTGKALEICVAWQLRNPEATDPVGAIDEGIRDALLTTVVYLSRSEFTAWDDDRVSSNLIKAVSESLPSPDTNPVVAFTNFRDSWTTGKAASLASGLLRAQLSGEKLTGFVIGPTLQTFLKPLFAKSSSRITASGRPAHYQTATDVSSQPPKTSSWKDHAPWAMSTLRWAVDASESSLIRDNWPLFTPALLALAEDESIEIKSSGLEILALFVGKCPAQVLHTTGIGLIFEDVTFPALLYLPSLTPEDESVKLLAPAYSVLLALAETHQPPQSPHRRRLLDKTLREGVFSAYAHASEYARLVQLLMESTASIVKCMGIYSIKHLKSLLSVISSVMEDPFVAGHGHPPAILAASKALCSTITNCWPRLQGGEHSEQIIRMLSLCWLNLCEDGTAPRLGPDDFDALSRELLQTSSMLQLVWAQNNTNPPAGLGEVLEEEPRLAQLFPTLSSRVQTSPS</sequence>
<organism evidence="9 10">
    <name type="scientific">Neonectria punicea</name>
    <dbReference type="NCBI Taxonomy" id="979145"/>
    <lineage>
        <taxon>Eukaryota</taxon>
        <taxon>Fungi</taxon>
        <taxon>Dikarya</taxon>
        <taxon>Ascomycota</taxon>
        <taxon>Pezizomycotina</taxon>
        <taxon>Sordariomycetes</taxon>
        <taxon>Hypocreomycetidae</taxon>
        <taxon>Hypocreales</taxon>
        <taxon>Nectriaceae</taxon>
        <taxon>Neonectria</taxon>
    </lineage>
</organism>
<evidence type="ECO:0000259" key="8">
    <source>
        <dbReference type="Pfam" id="PF12627"/>
    </source>
</evidence>
<dbReference type="Gene3D" id="3.30.460.10">
    <property type="entry name" value="Beta Polymerase, domain 2"/>
    <property type="match status" value="1"/>
</dbReference>
<evidence type="ECO:0000256" key="3">
    <source>
        <dbReference type="ARBA" id="ARBA00022741"/>
    </source>
</evidence>
<feature type="domain" description="tRNA nucleotidyltransferase/poly(A) polymerase RNA and SrmB- binding" evidence="8">
    <location>
        <begin position="212"/>
        <end position="270"/>
    </location>
</feature>
<protein>
    <submittedName>
        <fullName evidence="9">CCA tRNA nucleotidyltransferase, mitochondrial</fullName>
        <ecNumber evidence="9">2.7.7.72</ecNumber>
    </submittedName>
</protein>
<dbReference type="InterPro" id="IPR002646">
    <property type="entry name" value="PolA_pol_head_dom"/>
</dbReference>